<feature type="compositionally biased region" description="Low complexity" evidence="1">
    <location>
        <begin position="90"/>
        <end position="103"/>
    </location>
</feature>
<feature type="region of interest" description="Disordered" evidence="1">
    <location>
        <begin position="1"/>
        <end position="73"/>
    </location>
</feature>
<accession>A0A6C0B9L3</accession>
<name>A0A6C0B9L3_9ZZZZ</name>
<evidence type="ECO:0000313" key="2">
    <source>
        <dbReference type="EMBL" id="QHS88937.1"/>
    </source>
</evidence>
<feature type="region of interest" description="Disordered" evidence="1">
    <location>
        <begin position="219"/>
        <end position="248"/>
    </location>
</feature>
<proteinExistence type="predicted"/>
<feature type="compositionally biased region" description="Basic residues" evidence="1">
    <location>
        <begin position="1"/>
        <end position="17"/>
    </location>
</feature>
<protein>
    <submittedName>
        <fullName evidence="2">Uncharacterized protein</fullName>
    </submittedName>
</protein>
<feature type="compositionally biased region" description="Basic residues" evidence="1">
    <location>
        <begin position="223"/>
        <end position="248"/>
    </location>
</feature>
<organism evidence="2">
    <name type="scientific">viral metagenome</name>
    <dbReference type="NCBI Taxonomy" id="1070528"/>
    <lineage>
        <taxon>unclassified sequences</taxon>
        <taxon>metagenomes</taxon>
        <taxon>organismal metagenomes</taxon>
    </lineage>
</organism>
<dbReference type="AlphaFoldDB" id="A0A6C0B9L3"/>
<feature type="region of interest" description="Disordered" evidence="1">
    <location>
        <begin position="89"/>
        <end position="133"/>
    </location>
</feature>
<sequence length="248" mass="29148">MHLRNRSRSRKYKRGAGPKKTATMRKREADLARERKVQEREVQERANALIRNRKEREREARLQEIRDRVGFFEEPKEASADRGFFGSLYESSSSEKSSSSKKSSSNKKLPRPNLANIPYSEFAKQTPKERNYDKRVYQKLDEMDNAYRAELKDNERHLRSHPSFAFEENTAFGLKEEVPRQKTGAVTAIGKLGFNEQELGPTNKKNDYDDDNVLAYDLNFKGGKTKRRRTKQFRKRKTKQSRKSKRHV</sequence>
<feature type="compositionally biased region" description="Basic and acidic residues" evidence="1">
    <location>
        <begin position="52"/>
        <end position="73"/>
    </location>
</feature>
<evidence type="ECO:0000256" key="1">
    <source>
        <dbReference type="SAM" id="MobiDB-lite"/>
    </source>
</evidence>
<dbReference type="EMBL" id="MN739103">
    <property type="protein sequence ID" value="QHS88937.1"/>
    <property type="molecule type" value="Genomic_DNA"/>
</dbReference>
<feature type="compositionally biased region" description="Basic and acidic residues" evidence="1">
    <location>
        <begin position="25"/>
        <end position="44"/>
    </location>
</feature>
<reference evidence="2" key="1">
    <citation type="journal article" date="2020" name="Nature">
        <title>Giant virus diversity and host interactions through global metagenomics.</title>
        <authorList>
            <person name="Schulz F."/>
            <person name="Roux S."/>
            <person name="Paez-Espino D."/>
            <person name="Jungbluth S."/>
            <person name="Walsh D.A."/>
            <person name="Denef V.J."/>
            <person name="McMahon K.D."/>
            <person name="Konstantinidis K.T."/>
            <person name="Eloe-Fadrosh E.A."/>
            <person name="Kyrpides N.C."/>
            <person name="Woyke T."/>
        </authorList>
    </citation>
    <scope>NUCLEOTIDE SEQUENCE</scope>
    <source>
        <strain evidence="2">GVMAG-M-3300010158-59</strain>
    </source>
</reference>